<dbReference type="AlphaFoldDB" id="A0A8J3X907"/>
<protein>
    <recommendedName>
        <fullName evidence="3">Cupin domain-containing protein</fullName>
    </recommendedName>
</protein>
<accession>A0A8J3X907</accession>
<reference evidence="1 2" key="1">
    <citation type="submission" date="2021-01" db="EMBL/GenBank/DDBJ databases">
        <title>Whole genome shotgun sequence of Planotetraspora mira NBRC 15435.</title>
        <authorList>
            <person name="Komaki H."/>
            <person name="Tamura T."/>
        </authorList>
    </citation>
    <scope>NUCLEOTIDE SEQUENCE [LARGE SCALE GENOMIC DNA]</scope>
    <source>
        <strain evidence="1 2">NBRC 15435</strain>
    </source>
</reference>
<evidence type="ECO:0008006" key="3">
    <source>
        <dbReference type="Google" id="ProtNLM"/>
    </source>
</evidence>
<gene>
    <name evidence="1" type="ORF">Pmi06nite_53080</name>
</gene>
<dbReference type="InterPro" id="IPR014710">
    <property type="entry name" value="RmlC-like_jellyroll"/>
</dbReference>
<evidence type="ECO:0000313" key="1">
    <source>
        <dbReference type="EMBL" id="GII31866.1"/>
    </source>
</evidence>
<name>A0A8J3X907_9ACTN</name>
<dbReference type="RefSeq" id="WP_203955781.1">
    <property type="nucleotide sequence ID" value="NZ_BOOO01000031.1"/>
</dbReference>
<dbReference type="Proteomes" id="UP000650628">
    <property type="component" value="Unassembled WGS sequence"/>
</dbReference>
<dbReference type="Gene3D" id="2.60.120.10">
    <property type="entry name" value="Jelly Rolls"/>
    <property type="match status" value="1"/>
</dbReference>
<evidence type="ECO:0000313" key="2">
    <source>
        <dbReference type="Proteomes" id="UP000650628"/>
    </source>
</evidence>
<dbReference type="InterPro" id="IPR011051">
    <property type="entry name" value="RmlC_Cupin_sf"/>
</dbReference>
<comment type="caution">
    <text evidence="1">The sequence shown here is derived from an EMBL/GenBank/DDBJ whole genome shotgun (WGS) entry which is preliminary data.</text>
</comment>
<proteinExistence type="predicted"/>
<dbReference type="SUPFAM" id="SSF51182">
    <property type="entry name" value="RmlC-like cupins"/>
    <property type="match status" value="1"/>
</dbReference>
<organism evidence="1 2">
    <name type="scientific">Planotetraspora mira</name>
    <dbReference type="NCBI Taxonomy" id="58121"/>
    <lineage>
        <taxon>Bacteria</taxon>
        <taxon>Bacillati</taxon>
        <taxon>Actinomycetota</taxon>
        <taxon>Actinomycetes</taxon>
        <taxon>Streptosporangiales</taxon>
        <taxon>Streptosporangiaceae</taxon>
        <taxon>Planotetraspora</taxon>
    </lineage>
</organism>
<keyword evidence="2" id="KW-1185">Reference proteome</keyword>
<sequence>MVTSLPGAVGLSHLTVYDWPAEDGLAGGTPHVHLACAEAYVVTSGTGSVQTLTPAGFMETPLEPGTTVSFTPGTLHRLVNADGRLRIVVVMQNSGLPEAGDAVFPFPPELLADPAAYARAAVLPGAEVALQEREQAVRERRDLALAGFARLRDEVTAGRTGALDDFYRRAADLVRPALDHWTDVWREGAAAASAATGDHLDLLRRGDLDHLRHAGVRRPVPAPRLGMCGWLQAYR</sequence>
<dbReference type="EMBL" id="BOOO01000031">
    <property type="protein sequence ID" value="GII31866.1"/>
    <property type="molecule type" value="Genomic_DNA"/>
</dbReference>